<accession>A0A382LI53</accession>
<sequence length="202" mass="23681">MTLKNEIEKTMFKEGIEDRIQDIATFMDIPVENVKKRLKTLTFSDYIKVMNSLKTQDKDNIERIMGMPARDPNWKSPIDDIDDEEEQHRRDVKHGLYGDDEEEDESEDDKEQHRRDVKHGLYGDDVDEGAEMHISPDIARAKTLQHTLPRIDKEKYEPRDGLEGPIATKSGKVVYYDPIEGSYYDPDTDIYISHEDWKKFSE</sequence>
<feature type="region of interest" description="Disordered" evidence="1">
    <location>
        <begin position="65"/>
        <end position="129"/>
    </location>
</feature>
<feature type="compositionally biased region" description="Basic and acidic residues" evidence="1">
    <location>
        <begin position="110"/>
        <end position="122"/>
    </location>
</feature>
<reference evidence="2" key="1">
    <citation type="submission" date="2018-05" db="EMBL/GenBank/DDBJ databases">
        <authorList>
            <person name="Lanie J.A."/>
            <person name="Ng W.-L."/>
            <person name="Kazmierczak K.M."/>
            <person name="Andrzejewski T.M."/>
            <person name="Davidsen T.M."/>
            <person name="Wayne K.J."/>
            <person name="Tettelin H."/>
            <person name="Glass J.I."/>
            <person name="Rusch D."/>
            <person name="Podicherti R."/>
            <person name="Tsui H.-C.T."/>
            <person name="Winkler M.E."/>
        </authorList>
    </citation>
    <scope>NUCLEOTIDE SEQUENCE</scope>
</reference>
<organism evidence="2">
    <name type="scientific">marine metagenome</name>
    <dbReference type="NCBI Taxonomy" id="408172"/>
    <lineage>
        <taxon>unclassified sequences</taxon>
        <taxon>metagenomes</taxon>
        <taxon>ecological metagenomes</taxon>
    </lineage>
</organism>
<feature type="non-terminal residue" evidence="2">
    <location>
        <position position="202"/>
    </location>
</feature>
<proteinExistence type="predicted"/>
<gene>
    <name evidence="2" type="ORF">METZ01_LOCUS289398</name>
</gene>
<feature type="compositionally biased region" description="Acidic residues" evidence="1">
    <location>
        <begin position="98"/>
        <end position="109"/>
    </location>
</feature>
<evidence type="ECO:0000313" key="2">
    <source>
        <dbReference type="EMBL" id="SVC36544.1"/>
    </source>
</evidence>
<evidence type="ECO:0008006" key="3">
    <source>
        <dbReference type="Google" id="ProtNLM"/>
    </source>
</evidence>
<name>A0A382LI53_9ZZZZ</name>
<dbReference type="EMBL" id="UINC01087293">
    <property type="protein sequence ID" value="SVC36544.1"/>
    <property type="molecule type" value="Genomic_DNA"/>
</dbReference>
<feature type="compositionally biased region" description="Basic and acidic residues" evidence="1">
    <location>
        <begin position="86"/>
        <end position="97"/>
    </location>
</feature>
<evidence type="ECO:0000256" key="1">
    <source>
        <dbReference type="SAM" id="MobiDB-lite"/>
    </source>
</evidence>
<dbReference type="AlphaFoldDB" id="A0A382LI53"/>
<protein>
    <recommendedName>
        <fullName evidence="3">OCRE domain-containing protein</fullName>
    </recommendedName>
</protein>